<dbReference type="GO" id="GO:0005829">
    <property type="term" value="C:cytosol"/>
    <property type="evidence" value="ECO:0007669"/>
    <property type="project" value="TreeGrafter"/>
</dbReference>
<proteinExistence type="predicted"/>
<sequence length="570" mass="62567">MRYLALTCDYDGTLAKHGAVTDETFAALERLRATGRKVVLVTGRVLGDLLAILPRPELFDRIVAENGAVLYRPIGREERVLAEAPPPWFVDRLRETGVGPLSVGRAIVATHASQDRAVLDVIRQSGLELRMVYNQDALMVLPAEVGKGSGLRVALQELGMSPHEVVGIGNAENDHAFLALCECSAATADAVPSLRERADLVTKGENGRGVIELVDGLLDDDLRHVEPRLTRRHALLGTTDDGQPLLIPPYGGNVLVVGPSGSGKTTFAMALLERLAEQSYQFIAIDPEGDYSRFEDAIELGDMRRPPSIDEILRVLDNPDTDVSVNLLAIALGDRPAFLEQLFPRLQSMRARTGRPHWILIDEAHHVWPSAWGPVSLTFPQEVGELVLVTLHADEIAVPILERIDVVISVGPMPEPELVAFSVAIGVPPPPVTEPPRPGDVLVWNRGAGQKPRWVTPAPGRGEHLRHLRKYAEGNLREKSFYFRGPDERLNLRARNLAVFVEIADGVDDETWLYHLAQGDYTRWFAEAVKDPALSATAAEIAARTDLTPRQSRALISEAITTRYTLPARP</sequence>
<dbReference type="EMBL" id="JAGTJJ010000001">
    <property type="protein sequence ID" value="MDC3978898.1"/>
    <property type="molecule type" value="Genomic_DNA"/>
</dbReference>
<dbReference type="Gene3D" id="3.40.50.300">
    <property type="entry name" value="P-loop containing nucleotide triphosphate hydrolases"/>
    <property type="match status" value="1"/>
</dbReference>
<keyword evidence="3" id="KW-0378">Hydrolase</keyword>
<dbReference type="GO" id="GO:0016791">
    <property type="term" value="F:phosphatase activity"/>
    <property type="evidence" value="ECO:0007669"/>
    <property type="project" value="TreeGrafter"/>
</dbReference>
<keyword evidence="4" id="KW-1185">Reference proteome</keyword>
<reference evidence="3 4" key="1">
    <citation type="submission" date="2021-04" db="EMBL/GenBank/DDBJ databases">
        <title>Genome analysis of Polyangium sp.</title>
        <authorList>
            <person name="Li Y."/>
            <person name="Wang J."/>
        </authorList>
    </citation>
    <scope>NUCLEOTIDE SEQUENCE [LARGE SCALE GENOMIC DNA]</scope>
    <source>
        <strain evidence="3 4">SDU14</strain>
    </source>
</reference>
<dbReference type="SMART" id="SM00382">
    <property type="entry name" value="AAA"/>
    <property type="match status" value="1"/>
</dbReference>
<comment type="caution">
    <text evidence="3">The sequence shown here is derived from an EMBL/GenBank/DDBJ whole genome shotgun (WGS) entry which is preliminary data.</text>
</comment>
<dbReference type="GO" id="GO:0000287">
    <property type="term" value="F:magnesium ion binding"/>
    <property type="evidence" value="ECO:0007669"/>
    <property type="project" value="TreeGrafter"/>
</dbReference>
<dbReference type="InterPro" id="IPR023214">
    <property type="entry name" value="HAD_sf"/>
</dbReference>
<organism evidence="3 4">
    <name type="scientific">Polyangium jinanense</name>
    <dbReference type="NCBI Taxonomy" id="2829994"/>
    <lineage>
        <taxon>Bacteria</taxon>
        <taxon>Pseudomonadati</taxon>
        <taxon>Myxococcota</taxon>
        <taxon>Polyangia</taxon>
        <taxon>Polyangiales</taxon>
        <taxon>Polyangiaceae</taxon>
        <taxon>Polyangium</taxon>
    </lineage>
</organism>
<dbReference type="PANTHER" id="PTHR10000:SF8">
    <property type="entry name" value="HAD SUPERFAMILY HYDROLASE-LIKE, TYPE 3"/>
    <property type="match status" value="1"/>
</dbReference>
<dbReference type="InterPro" id="IPR027417">
    <property type="entry name" value="P-loop_NTPase"/>
</dbReference>
<accession>A0A9X4ARH0</accession>
<dbReference type="AlphaFoldDB" id="A0A9X4ARH0"/>
<evidence type="ECO:0000313" key="2">
    <source>
        <dbReference type="EMBL" id="MDC3978898.1"/>
    </source>
</evidence>
<dbReference type="InterPro" id="IPR036412">
    <property type="entry name" value="HAD-like_sf"/>
</dbReference>
<dbReference type="Gene3D" id="3.90.1070.10">
    <property type="match status" value="1"/>
</dbReference>
<dbReference type="RefSeq" id="WP_272457973.1">
    <property type="nucleotide sequence ID" value="NZ_JAGTJJ010000001.1"/>
</dbReference>
<dbReference type="Pfam" id="PF08282">
    <property type="entry name" value="Hydrolase_3"/>
    <property type="match status" value="2"/>
</dbReference>
<feature type="domain" description="AAA+ ATPase" evidence="1">
    <location>
        <begin position="250"/>
        <end position="414"/>
    </location>
</feature>
<dbReference type="EMBL" id="JAGTJJ010000006">
    <property type="protein sequence ID" value="MDC3982069.1"/>
    <property type="molecule type" value="Genomic_DNA"/>
</dbReference>
<dbReference type="InterPro" id="IPR049945">
    <property type="entry name" value="AAA_22"/>
</dbReference>
<dbReference type="InterPro" id="IPR003593">
    <property type="entry name" value="AAA+_ATPase"/>
</dbReference>
<dbReference type="Proteomes" id="UP001151081">
    <property type="component" value="Unassembled WGS sequence"/>
</dbReference>
<dbReference type="GO" id="GO:0016887">
    <property type="term" value="F:ATP hydrolysis activity"/>
    <property type="evidence" value="ECO:0007669"/>
    <property type="project" value="InterPro"/>
</dbReference>
<dbReference type="PANTHER" id="PTHR10000">
    <property type="entry name" value="PHOSPHOSERINE PHOSPHATASE"/>
    <property type="match status" value="1"/>
</dbReference>
<dbReference type="Pfam" id="PF13401">
    <property type="entry name" value="AAA_22"/>
    <property type="match status" value="1"/>
</dbReference>
<protein>
    <submittedName>
        <fullName evidence="3">HAD hydrolase family protein</fullName>
    </submittedName>
</protein>
<dbReference type="SUPFAM" id="SSF52540">
    <property type="entry name" value="P-loop containing nucleoside triphosphate hydrolases"/>
    <property type="match status" value="1"/>
</dbReference>
<gene>
    <name evidence="2" type="ORF">KEG57_00210</name>
    <name evidence="3" type="ORF">KEG57_16240</name>
</gene>
<name>A0A9X4ARH0_9BACT</name>
<evidence type="ECO:0000313" key="3">
    <source>
        <dbReference type="EMBL" id="MDC3982069.1"/>
    </source>
</evidence>
<dbReference type="SUPFAM" id="SSF56784">
    <property type="entry name" value="HAD-like"/>
    <property type="match status" value="1"/>
</dbReference>
<dbReference type="CDD" id="cd01127">
    <property type="entry name" value="TrwB_TraG_TraD_VirD4"/>
    <property type="match status" value="1"/>
</dbReference>
<evidence type="ECO:0000259" key="1">
    <source>
        <dbReference type="SMART" id="SM00382"/>
    </source>
</evidence>
<evidence type="ECO:0000313" key="4">
    <source>
        <dbReference type="Proteomes" id="UP001151081"/>
    </source>
</evidence>
<dbReference type="Gene3D" id="3.40.50.1000">
    <property type="entry name" value="HAD superfamily/HAD-like"/>
    <property type="match status" value="1"/>
</dbReference>